<dbReference type="Proteomes" id="UP000242770">
    <property type="component" value="Unassembled WGS sequence"/>
</dbReference>
<dbReference type="EMBL" id="CCFA01002805">
    <property type="protein sequence ID" value="CDS00601.1"/>
    <property type="molecule type" value="Genomic_DNA"/>
</dbReference>
<evidence type="ECO:0000256" key="1">
    <source>
        <dbReference type="ARBA" id="ARBA00022729"/>
    </source>
</evidence>
<dbReference type="InterPro" id="IPR004302">
    <property type="entry name" value="Cellulose/chitin-bd_N"/>
</dbReference>
<reference evidence="5" key="2">
    <citation type="submission" date="2014-06" db="EMBL/GenBank/DDBJ databases">
        <authorList>
            <person name="Berkman J.Paul."/>
        </authorList>
    </citation>
    <scope>NUCLEOTIDE SEQUENCE [LARGE SCALE GENOMIC DNA]</scope>
</reference>
<dbReference type="PANTHER" id="PTHR34823:SF1">
    <property type="entry name" value="CHITIN-BINDING TYPE-4 DOMAIN-CONTAINING PROTEIN"/>
    <property type="match status" value="1"/>
</dbReference>
<organism evidence="5 7">
    <name type="scientific">Sporisorium scitamineum</name>
    <dbReference type="NCBI Taxonomy" id="49012"/>
    <lineage>
        <taxon>Eukaryota</taxon>
        <taxon>Fungi</taxon>
        <taxon>Dikarya</taxon>
        <taxon>Basidiomycota</taxon>
        <taxon>Ustilaginomycotina</taxon>
        <taxon>Ustilaginomycetes</taxon>
        <taxon>Ustilaginales</taxon>
        <taxon>Ustilaginaceae</taxon>
        <taxon>Sporisorium</taxon>
    </lineage>
</organism>
<dbReference type="PANTHER" id="PTHR34823">
    <property type="entry name" value="GLCNAC-BINDING PROTEIN A"/>
    <property type="match status" value="1"/>
</dbReference>
<dbReference type="OrthoDB" id="2550057at2759"/>
<dbReference type="Pfam" id="PF03067">
    <property type="entry name" value="LPMO_10"/>
    <property type="match status" value="1"/>
</dbReference>
<dbReference type="EMBL" id="LK056656">
    <property type="protein sequence ID" value="CDU22575.1"/>
    <property type="molecule type" value="Genomic_DNA"/>
</dbReference>
<evidence type="ECO:0000256" key="2">
    <source>
        <dbReference type="SAM" id="MobiDB-lite"/>
    </source>
</evidence>
<dbReference type="CDD" id="cd21177">
    <property type="entry name" value="LPMO_AA10"/>
    <property type="match status" value="1"/>
</dbReference>
<evidence type="ECO:0000313" key="5">
    <source>
        <dbReference type="EMBL" id="CDS00601.1"/>
    </source>
</evidence>
<keyword evidence="1 3" id="KW-0732">Signal</keyword>
<accession>A0A0F7RUM2</accession>
<feature type="domain" description="Chitin-binding type-4" evidence="4">
    <location>
        <begin position="30"/>
        <end position="197"/>
    </location>
</feature>
<dbReference type="InterPro" id="IPR051024">
    <property type="entry name" value="GlcNAc_Chitin_IntDeg"/>
</dbReference>
<keyword evidence="7" id="KW-1185">Reference proteome</keyword>
<feature type="chain" id="PRO_5015038969" evidence="3">
    <location>
        <begin position="30"/>
        <end position="315"/>
    </location>
</feature>
<evidence type="ECO:0000259" key="4">
    <source>
        <dbReference type="Pfam" id="PF03067"/>
    </source>
</evidence>
<dbReference type="AlphaFoldDB" id="A0A0F7RUM2"/>
<protein>
    <submittedName>
        <fullName evidence="6">Related to Chitin-binding protein</fullName>
    </submittedName>
</protein>
<dbReference type="STRING" id="49012.A0A0F7RUM2"/>
<reference evidence="6" key="1">
    <citation type="submission" date="2014-06" db="EMBL/GenBank/DDBJ databases">
        <authorList>
            <person name="Ju J."/>
            <person name="Zhang J."/>
        </authorList>
    </citation>
    <scope>NUCLEOTIDE SEQUENCE</scope>
    <source>
        <strain evidence="6">SscI8</strain>
    </source>
</reference>
<gene>
    <name evidence="5" type="primary">SSCI46900.1</name>
    <name evidence="6" type="ORF">SPSC_01205</name>
</gene>
<evidence type="ECO:0000313" key="7">
    <source>
        <dbReference type="Proteomes" id="UP000242770"/>
    </source>
</evidence>
<evidence type="ECO:0000256" key="3">
    <source>
        <dbReference type="SAM" id="SignalP"/>
    </source>
</evidence>
<feature type="region of interest" description="Disordered" evidence="2">
    <location>
        <begin position="205"/>
        <end position="315"/>
    </location>
</feature>
<reference evidence="7" key="3">
    <citation type="submission" date="2014-06" db="EMBL/GenBank/DDBJ databases">
        <authorList>
            <person name="Berkman P.J."/>
        </authorList>
    </citation>
    <scope>NUCLEOTIDE SEQUENCE [LARGE SCALE GENOMIC DNA]</scope>
</reference>
<feature type="compositionally biased region" description="Low complexity" evidence="2">
    <location>
        <begin position="208"/>
        <end position="270"/>
    </location>
</feature>
<dbReference type="Gene3D" id="2.70.50.50">
    <property type="entry name" value="chitin-binding protein cbp21"/>
    <property type="match status" value="1"/>
</dbReference>
<dbReference type="SUPFAM" id="SSF81296">
    <property type="entry name" value="E set domains"/>
    <property type="match status" value="1"/>
</dbReference>
<evidence type="ECO:0000313" key="6">
    <source>
        <dbReference type="EMBL" id="CDU22575.1"/>
    </source>
</evidence>
<dbReference type="InterPro" id="IPR014756">
    <property type="entry name" value="Ig_E-set"/>
</dbReference>
<proteinExistence type="predicted"/>
<sequence length="315" mass="32961">MAFQSSLSLFQLVALVATLFHLLVNVVDAHGYINSPASRSYMCKEGNAKNCGEIQYEPQSLEALKGLPFARSGDGKLCSAGLSQFAELDRQGAGVWPTTKASDVHSFKWTFTAQHATTDFKYFITKSSWDSSTTQGLSASDFESDPFLVVPMNGKPPSASMTHDLTKSMPSRSGYHVVYAVWTVDNTANAFYQCIDLDFGGGNGGGSSSNSTPATSSGNTSSATSTSPDNTGASTSSASSPAAASSNASTGSSSSANTADSDASSGSAANHKTHATKGGNAACRMKRKRAPSASILAARGGYRRHRAQMQRERQA</sequence>
<feature type="signal peptide" evidence="3">
    <location>
        <begin position="1"/>
        <end position="29"/>
    </location>
</feature>
<name>A0A0F7RUM2_9BASI</name>